<dbReference type="RefSeq" id="WP_274494415.1">
    <property type="nucleotide sequence ID" value="NZ_CP118166.1"/>
</dbReference>
<sequence length="329" mass="36904">MHPKVSVIIVNYNSGPRLEKCVAHLRAQTFSDFEILVVDNASADGSADFTQTDGAITLIKAEGNIGFAAANNLASYRAQGEWLAFLNPDAYADPDWLKELISAIARHPQAEAFGSTQLDDADKTRIDGAGDVFHAFGIPYRGLYGRRAELVPEEGECFAPCAAAAIYRKSTFKSLGGFNERFFCYIEDVDLGFRLRLAGGMSIQVPAAIVRHEGSALTGRSSDFTIYHGHRNRIWTYFLNMPLPLLIATAPFHYFANTYFAFRFLLIGKGTAYFRALRDAHRDLRETFAARRKRQLTRKAKTCEIARALTWSPFKVMTRNADIRQRRRA</sequence>
<reference evidence="5" key="1">
    <citation type="submission" date="2023-02" db="EMBL/GenBank/DDBJ databases">
        <title>Genome sequence of Hyphococcus flavus.</title>
        <authorList>
            <person name="Rong J.-C."/>
            <person name="Zhao Q."/>
            <person name="Yi M."/>
            <person name="Wu J.-Y."/>
        </authorList>
    </citation>
    <scope>NUCLEOTIDE SEQUENCE</scope>
    <source>
        <strain evidence="5">MCCC 1K03223</strain>
    </source>
</reference>
<dbReference type="Proteomes" id="UP001214043">
    <property type="component" value="Chromosome"/>
</dbReference>
<evidence type="ECO:0000256" key="2">
    <source>
        <dbReference type="ARBA" id="ARBA00022676"/>
    </source>
</evidence>
<evidence type="ECO:0000313" key="6">
    <source>
        <dbReference type="Proteomes" id="UP001214043"/>
    </source>
</evidence>
<protein>
    <submittedName>
        <fullName evidence="5">Glycosyltransferase family 2 protein</fullName>
    </submittedName>
</protein>
<dbReference type="Pfam" id="PF00535">
    <property type="entry name" value="Glycos_transf_2"/>
    <property type="match status" value="1"/>
</dbReference>
<dbReference type="PANTHER" id="PTHR43179:SF12">
    <property type="entry name" value="GALACTOFURANOSYLTRANSFERASE GLFT2"/>
    <property type="match status" value="1"/>
</dbReference>
<keyword evidence="6" id="KW-1185">Reference proteome</keyword>
<organism evidence="5 6">
    <name type="scientific">Hyphococcus flavus</name>
    <dbReference type="NCBI Taxonomy" id="1866326"/>
    <lineage>
        <taxon>Bacteria</taxon>
        <taxon>Pseudomonadati</taxon>
        <taxon>Pseudomonadota</taxon>
        <taxon>Alphaproteobacteria</taxon>
        <taxon>Parvularculales</taxon>
        <taxon>Parvularculaceae</taxon>
        <taxon>Hyphococcus</taxon>
    </lineage>
</organism>
<dbReference type="AlphaFoldDB" id="A0AAE9ZDE9"/>
<dbReference type="CDD" id="cd04186">
    <property type="entry name" value="GT_2_like_c"/>
    <property type="match status" value="1"/>
</dbReference>
<name>A0AAE9ZDE9_9PROT</name>
<dbReference type="SUPFAM" id="SSF53448">
    <property type="entry name" value="Nucleotide-diphospho-sugar transferases"/>
    <property type="match status" value="1"/>
</dbReference>
<evidence type="ECO:0000313" key="5">
    <source>
        <dbReference type="EMBL" id="WDI32491.1"/>
    </source>
</evidence>
<keyword evidence="2" id="KW-0328">Glycosyltransferase</keyword>
<comment type="similarity">
    <text evidence="1">Belongs to the glycosyltransferase 2 family.</text>
</comment>
<evidence type="ECO:0000256" key="1">
    <source>
        <dbReference type="ARBA" id="ARBA00006739"/>
    </source>
</evidence>
<gene>
    <name evidence="5" type="ORF">PUV54_04690</name>
</gene>
<feature type="domain" description="Glycosyltransferase 2-like" evidence="4">
    <location>
        <begin position="6"/>
        <end position="174"/>
    </location>
</feature>
<accession>A0AAE9ZDE9</accession>
<dbReference type="Gene3D" id="3.90.550.10">
    <property type="entry name" value="Spore Coat Polysaccharide Biosynthesis Protein SpsA, Chain A"/>
    <property type="match status" value="1"/>
</dbReference>
<dbReference type="InterPro" id="IPR001173">
    <property type="entry name" value="Glyco_trans_2-like"/>
</dbReference>
<proteinExistence type="inferred from homology"/>
<evidence type="ECO:0000259" key="4">
    <source>
        <dbReference type="Pfam" id="PF00535"/>
    </source>
</evidence>
<keyword evidence="3" id="KW-0808">Transferase</keyword>
<dbReference type="PANTHER" id="PTHR43179">
    <property type="entry name" value="RHAMNOSYLTRANSFERASE WBBL"/>
    <property type="match status" value="1"/>
</dbReference>
<dbReference type="InterPro" id="IPR029044">
    <property type="entry name" value="Nucleotide-diphossugar_trans"/>
</dbReference>
<dbReference type="KEGG" id="hfl:PUV54_04690"/>
<evidence type="ECO:0000256" key="3">
    <source>
        <dbReference type="ARBA" id="ARBA00022679"/>
    </source>
</evidence>
<dbReference type="EMBL" id="CP118166">
    <property type="protein sequence ID" value="WDI32491.1"/>
    <property type="molecule type" value="Genomic_DNA"/>
</dbReference>
<dbReference type="GO" id="GO:0016757">
    <property type="term" value="F:glycosyltransferase activity"/>
    <property type="evidence" value="ECO:0007669"/>
    <property type="project" value="UniProtKB-KW"/>
</dbReference>